<comment type="similarity">
    <text evidence="2">Belongs to the CASP family.</text>
</comment>
<accession>A0A8B7ZW88</accession>
<evidence type="ECO:0000256" key="9">
    <source>
        <dbReference type="ARBA" id="ARBA00023136"/>
    </source>
</evidence>
<dbReference type="PANTHER" id="PTHR14043">
    <property type="entry name" value="CCAAT DISPLACEMENT PROTEIN-RELATED"/>
    <property type="match status" value="1"/>
</dbReference>
<dbReference type="OMA" id="WQQEGFN"/>
<evidence type="ECO:0000259" key="14">
    <source>
        <dbReference type="Pfam" id="PF25398"/>
    </source>
</evidence>
<keyword evidence="7" id="KW-0333">Golgi apparatus</keyword>
<evidence type="ECO:0000256" key="2">
    <source>
        <dbReference type="ARBA" id="ARBA00006415"/>
    </source>
</evidence>
<dbReference type="InterPro" id="IPR057476">
    <property type="entry name" value="Cux_N"/>
</dbReference>
<proteinExistence type="inferred from homology"/>
<organism evidence="15 16">
    <name type="scientific">Acanthaster planci</name>
    <name type="common">Crown-of-thorns starfish</name>
    <dbReference type="NCBI Taxonomy" id="133434"/>
    <lineage>
        <taxon>Eukaryota</taxon>
        <taxon>Metazoa</taxon>
        <taxon>Echinodermata</taxon>
        <taxon>Eleutherozoa</taxon>
        <taxon>Asterozoa</taxon>
        <taxon>Asteroidea</taxon>
        <taxon>Valvatacea</taxon>
        <taxon>Valvatida</taxon>
        <taxon>Acanthasteridae</taxon>
        <taxon>Acanthaster</taxon>
    </lineage>
</organism>
<dbReference type="GO" id="GO:0005634">
    <property type="term" value="C:nucleus"/>
    <property type="evidence" value="ECO:0007669"/>
    <property type="project" value="TreeGrafter"/>
</dbReference>
<feature type="coiled-coil region" evidence="10">
    <location>
        <begin position="248"/>
        <end position="356"/>
    </location>
</feature>
<evidence type="ECO:0000256" key="7">
    <source>
        <dbReference type="ARBA" id="ARBA00023034"/>
    </source>
</evidence>
<dbReference type="Pfam" id="PF25398">
    <property type="entry name" value="CUX1_N"/>
    <property type="match status" value="1"/>
</dbReference>
<evidence type="ECO:0000256" key="4">
    <source>
        <dbReference type="ARBA" id="ARBA00022448"/>
    </source>
</evidence>
<gene>
    <name evidence="16" type="primary">LOC110989533</name>
</gene>
<keyword evidence="9 12" id="KW-0472">Membrane</keyword>
<feature type="coiled-coil region" evidence="10">
    <location>
        <begin position="113"/>
        <end position="222"/>
    </location>
</feature>
<keyword evidence="4" id="KW-0813">Transport</keyword>
<evidence type="ECO:0000256" key="5">
    <source>
        <dbReference type="ARBA" id="ARBA00022692"/>
    </source>
</evidence>
<evidence type="ECO:0000256" key="3">
    <source>
        <dbReference type="ARBA" id="ARBA00018691"/>
    </source>
</evidence>
<sequence length="695" mass="79524">MAAANISSMFQYWKNFDLPLLQRELDTTATELASRQDESDTSRKRLVEQSREFKKNTPDDIRKSVAPLLKLFQSEIDALSKRSKAAEASFLSVYKKLIDLPDPVSVLDHSLNLQKRAQKAQDLEVENQKLRETLEEYNLEFAEVKNQEVTIKNLKEKLREYEERMESAAQSRAKEKEKELQREFLEKERHLQETQLTLATKLGEAELKIQTLQNALDGSQSELFDLRGKFEEQAAAKSDEVDMLMTDLERSNQRQTASEKELETLRAQLASATQALQQAEQMQKAPSVEQAIDILTRSSLEVELSAKEKEITQLVEDVQRLQAANTKMREGSTNQIQKLEEQVSQKNAAIQKLEEQIRSQSDYDEIKRELSVLKSIEFSTHGSDVSESGDQTDGGTATPKSLEMLLLEKNRALQSENTTLKVTKSEINKHYSDLQAQHTELVHTSDEQKQLISKLERDLMSVNALSTMYIRGEGEGEATPSSTEAGFAAEAVRETVPLGKGLSDSTHGAAESLLPIVSSQRERFRLRNQELEAENRQHQQQVNILKEETDKLRTDNIKLYEKIRFLQSYKNSKGSSGHDDTESRYSTQYEQRLDPFNSFSRKEKQRKYMNLSPFDKATLNMGRLILSNKIARMIAFMYVMILHILVFLVLYKMAYTSACKRDLAAECYHQFQEHMNHFHPGDKVLQNMMEGLGNG</sequence>
<dbReference type="GO" id="GO:0000977">
    <property type="term" value="F:RNA polymerase II transcription regulatory region sequence-specific DNA binding"/>
    <property type="evidence" value="ECO:0007669"/>
    <property type="project" value="TreeGrafter"/>
</dbReference>
<feature type="region of interest" description="Disordered" evidence="11">
    <location>
        <begin position="31"/>
        <end position="55"/>
    </location>
</feature>
<dbReference type="Proteomes" id="UP000694845">
    <property type="component" value="Unplaced"/>
</dbReference>
<feature type="domain" description="CASP C-terminal" evidence="13">
    <location>
        <begin position="433"/>
        <end position="655"/>
    </location>
</feature>
<reference evidence="16" key="1">
    <citation type="submission" date="2025-08" db="UniProtKB">
        <authorList>
            <consortium name="RefSeq"/>
        </authorList>
    </citation>
    <scope>IDENTIFICATION</scope>
</reference>
<comment type="subcellular location">
    <subcellularLocation>
        <location evidence="1">Golgi apparatus membrane</location>
        <topology evidence="1">Single-pass type IV membrane protein</topology>
    </subcellularLocation>
</comment>
<keyword evidence="8 10" id="KW-0175">Coiled coil</keyword>
<keyword evidence="5 12" id="KW-0812">Transmembrane</keyword>
<keyword evidence="15" id="KW-1185">Reference proteome</keyword>
<evidence type="ECO:0000256" key="1">
    <source>
        <dbReference type="ARBA" id="ARBA00004409"/>
    </source>
</evidence>
<protein>
    <recommendedName>
        <fullName evidence="3">Protein CASP</fullName>
    </recommendedName>
</protein>
<dbReference type="GeneID" id="110989533"/>
<dbReference type="GO" id="GO:0000981">
    <property type="term" value="F:DNA-binding transcription factor activity, RNA polymerase II-specific"/>
    <property type="evidence" value="ECO:0007669"/>
    <property type="project" value="TreeGrafter"/>
</dbReference>
<dbReference type="RefSeq" id="XP_022109689.1">
    <property type="nucleotide sequence ID" value="XM_022253997.1"/>
</dbReference>
<dbReference type="InterPro" id="IPR012955">
    <property type="entry name" value="CASP_C"/>
</dbReference>
<evidence type="ECO:0000259" key="13">
    <source>
        <dbReference type="Pfam" id="PF08172"/>
    </source>
</evidence>
<dbReference type="AlphaFoldDB" id="A0A8B7ZW88"/>
<evidence type="ECO:0000256" key="11">
    <source>
        <dbReference type="SAM" id="MobiDB-lite"/>
    </source>
</evidence>
<name>A0A8B7ZW88_ACAPL</name>
<dbReference type="GO" id="GO:0006891">
    <property type="term" value="P:intra-Golgi vesicle-mediated transport"/>
    <property type="evidence" value="ECO:0007669"/>
    <property type="project" value="InterPro"/>
</dbReference>
<feature type="domain" description="Cux N-terminal" evidence="14">
    <location>
        <begin position="3"/>
        <end position="114"/>
    </location>
</feature>
<keyword evidence="6 12" id="KW-1133">Transmembrane helix</keyword>
<dbReference type="PANTHER" id="PTHR14043:SF2">
    <property type="entry name" value="HOMEOBOX PROTEIN CUT"/>
    <property type="match status" value="1"/>
</dbReference>
<dbReference type="GO" id="GO:0000139">
    <property type="term" value="C:Golgi membrane"/>
    <property type="evidence" value="ECO:0007669"/>
    <property type="project" value="UniProtKB-SubCell"/>
</dbReference>
<evidence type="ECO:0000256" key="12">
    <source>
        <dbReference type="SAM" id="Phobius"/>
    </source>
</evidence>
<evidence type="ECO:0000256" key="8">
    <source>
        <dbReference type="ARBA" id="ARBA00023054"/>
    </source>
</evidence>
<feature type="compositionally biased region" description="Basic and acidic residues" evidence="11">
    <location>
        <begin position="34"/>
        <end position="55"/>
    </location>
</feature>
<evidence type="ECO:0000256" key="10">
    <source>
        <dbReference type="SAM" id="Coils"/>
    </source>
</evidence>
<evidence type="ECO:0000313" key="16">
    <source>
        <dbReference type="RefSeq" id="XP_022109689.1"/>
    </source>
</evidence>
<evidence type="ECO:0000256" key="6">
    <source>
        <dbReference type="ARBA" id="ARBA00022989"/>
    </source>
</evidence>
<evidence type="ECO:0000313" key="15">
    <source>
        <dbReference type="Proteomes" id="UP000694845"/>
    </source>
</evidence>
<feature type="transmembrane region" description="Helical" evidence="12">
    <location>
        <begin position="630"/>
        <end position="651"/>
    </location>
</feature>
<dbReference type="Pfam" id="PF08172">
    <property type="entry name" value="CASP_C"/>
    <property type="match status" value="1"/>
</dbReference>
<dbReference type="OrthoDB" id="10257567at2759"/>
<feature type="coiled-coil region" evidence="10">
    <location>
        <begin position="521"/>
        <end position="555"/>
    </location>
</feature>